<gene>
    <name evidence="1" type="ORF">DERYTH_LOCUS11117</name>
</gene>
<dbReference type="EMBL" id="CAJVPY010006761">
    <property type="protein sequence ID" value="CAG8668805.1"/>
    <property type="molecule type" value="Genomic_DNA"/>
</dbReference>
<proteinExistence type="predicted"/>
<dbReference type="Proteomes" id="UP000789405">
    <property type="component" value="Unassembled WGS sequence"/>
</dbReference>
<name>A0A9N9E9P1_9GLOM</name>
<feature type="non-terminal residue" evidence="1">
    <location>
        <position position="46"/>
    </location>
</feature>
<organism evidence="1 2">
    <name type="scientific">Dentiscutata erythropus</name>
    <dbReference type="NCBI Taxonomy" id="1348616"/>
    <lineage>
        <taxon>Eukaryota</taxon>
        <taxon>Fungi</taxon>
        <taxon>Fungi incertae sedis</taxon>
        <taxon>Mucoromycota</taxon>
        <taxon>Glomeromycotina</taxon>
        <taxon>Glomeromycetes</taxon>
        <taxon>Diversisporales</taxon>
        <taxon>Gigasporaceae</taxon>
        <taxon>Dentiscutata</taxon>
    </lineage>
</organism>
<evidence type="ECO:0000313" key="1">
    <source>
        <dbReference type="EMBL" id="CAG8668805.1"/>
    </source>
</evidence>
<comment type="caution">
    <text evidence="1">The sequence shown here is derived from an EMBL/GenBank/DDBJ whole genome shotgun (WGS) entry which is preliminary data.</text>
</comment>
<sequence length="46" mass="5186">VSYAGWREPTGTNLWKSPTVDLHIPRLTTSDHTNSRNTLLFVGSKM</sequence>
<accession>A0A9N9E9P1</accession>
<evidence type="ECO:0000313" key="2">
    <source>
        <dbReference type="Proteomes" id="UP000789405"/>
    </source>
</evidence>
<dbReference type="AlphaFoldDB" id="A0A9N9E9P1"/>
<protein>
    <submittedName>
        <fullName evidence="1">17167_t:CDS:1</fullName>
    </submittedName>
</protein>
<keyword evidence="2" id="KW-1185">Reference proteome</keyword>
<reference evidence="1" key="1">
    <citation type="submission" date="2021-06" db="EMBL/GenBank/DDBJ databases">
        <authorList>
            <person name="Kallberg Y."/>
            <person name="Tangrot J."/>
            <person name="Rosling A."/>
        </authorList>
    </citation>
    <scope>NUCLEOTIDE SEQUENCE</scope>
    <source>
        <strain evidence="1">MA453B</strain>
    </source>
</reference>